<evidence type="ECO:0000313" key="2">
    <source>
        <dbReference type="EMBL" id="KOG85904.1"/>
    </source>
</evidence>
<name>A0ABR5IXN1_9ACTN</name>
<accession>A0ABR5IXN1</accession>
<reference evidence="2 3" key="1">
    <citation type="submission" date="2015-07" db="EMBL/GenBank/DDBJ databases">
        <authorList>
            <person name="Ju K.-S."/>
            <person name="Doroghazi J.R."/>
            <person name="Metcalf W.W."/>
        </authorList>
    </citation>
    <scope>NUCLEOTIDE SEQUENCE [LARGE SCALE GENOMIC DNA]</scope>
    <source>
        <strain evidence="2 3">NRRL B-3589</strain>
    </source>
</reference>
<feature type="non-terminal residue" evidence="2">
    <location>
        <position position="1"/>
    </location>
</feature>
<dbReference type="EMBL" id="LGUT01003135">
    <property type="protein sequence ID" value="KOG85904.1"/>
    <property type="molecule type" value="Genomic_DNA"/>
</dbReference>
<dbReference type="Proteomes" id="UP000037020">
    <property type="component" value="Unassembled WGS sequence"/>
</dbReference>
<dbReference type="SUPFAM" id="SSF56801">
    <property type="entry name" value="Acetyl-CoA synthetase-like"/>
    <property type="match status" value="1"/>
</dbReference>
<evidence type="ECO:0000259" key="1">
    <source>
        <dbReference type="Pfam" id="PF00501"/>
    </source>
</evidence>
<dbReference type="PANTHER" id="PTHR45527">
    <property type="entry name" value="NONRIBOSOMAL PEPTIDE SYNTHETASE"/>
    <property type="match status" value="1"/>
</dbReference>
<comment type="caution">
    <text evidence="2">The sequence shown here is derived from an EMBL/GenBank/DDBJ whole genome shotgun (WGS) entry which is preliminary data.</text>
</comment>
<proteinExistence type="predicted"/>
<feature type="non-terminal residue" evidence="2">
    <location>
        <position position="66"/>
    </location>
</feature>
<organism evidence="2 3">
    <name type="scientific">Streptomyces varsoviensis</name>
    <dbReference type="NCBI Taxonomy" id="67373"/>
    <lineage>
        <taxon>Bacteria</taxon>
        <taxon>Bacillati</taxon>
        <taxon>Actinomycetota</taxon>
        <taxon>Actinomycetes</taxon>
        <taxon>Kitasatosporales</taxon>
        <taxon>Streptomycetaceae</taxon>
        <taxon>Streptomyces</taxon>
    </lineage>
</organism>
<dbReference type="Gene3D" id="3.40.50.980">
    <property type="match status" value="1"/>
</dbReference>
<dbReference type="Pfam" id="PF00501">
    <property type="entry name" value="AMP-binding"/>
    <property type="match status" value="1"/>
</dbReference>
<protein>
    <recommendedName>
        <fullName evidence="1">AMP-dependent synthetase/ligase domain-containing protein</fullName>
    </recommendedName>
</protein>
<dbReference type="PANTHER" id="PTHR45527:SF1">
    <property type="entry name" value="FATTY ACID SYNTHASE"/>
    <property type="match status" value="1"/>
</dbReference>
<dbReference type="InterPro" id="IPR000873">
    <property type="entry name" value="AMP-dep_synth/lig_dom"/>
</dbReference>
<keyword evidence="3" id="KW-1185">Reference proteome</keyword>
<feature type="domain" description="AMP-dependent synthetase/ligase" evidence="1">
    <location>
        <begin position="2"/>
        <end position="53"/>
    </location>
</feature>
<gene>
    <name evidence="2" type="ORF">ADK38_34065</name>
</gene>
<sequence>QAVAVCLPRSWQLICAMLGILRLGAAVVPLDAQSPPERRRHILADSASVAVIHGGAAPDGLPADVA</sequence>
<evidence type="ECO:0000313" key="3">
    <source>
        <dbReference type="Proteomes" id="UP000037020"/>
    </source>
</evidence>